<dbReference type="InterPro" id="IPR052049">
    <property type="entry name" value="Electron_transfer_protein"/>
</dbReference>
<keyword evidence="3" id="KW-1003">Cell membrane</keyword>
<evidence type="ECO:0000256" key="5">
    <source>
        <dbReference type="ARBA" id="ARBA00022989"/>
    </source>
</evidence>
<evidence type="ECO:0000256" key="3">
    <source>
        <dbReference type="ARBA" id="ARBA00022475"/>
    </source>
</evidence>
<dbReference type="PANTHER" id="PTHR34856">
    <property type="entry name" value="PROTEIN NRFD"/>
    <property type="match status" value="1"/>
</dbReference>
<feature type="transmembrane region" description="Helical" evidence="7">
    <location>
        <begin position="361"/>
        <end position="383"/>
    </location>
</feature>
<dbReference type="GO" id="GO:0005886">
    <property type="term" value="C:plasma membrane"/>
    <property type="evidence" value="ECO:0007669"/>
    <property type="project" value="UniProtKB-SubCell"/>
</dbReference>
<accession>A0A2U9ICP9</accession>
<feature type="transmembrane region" description="Helical" evidence="7">
    <location>
        <begin position="46"/>
        <end position="71"/>
    </location>
</feature>
<evidence type="ECO:0000256" key="7">
    <source>
        <dbReference type="SAM" id="Phobius"/>
    </source>
</evidence>
<proteinExistence type="inferred from homology"/>
<dbReference type="Pfam" id="PF03916">
    <property type="entry name" value="NrfD"/>
    <property type="match status" value="2"/>
</dbReference>
<feature type="transmembrane region" description="Helical" evidence="7">
    <location>
        <begin position="5"/>
        <end position="26"/>
    </location>
</feature>
<evidence type="ECO:0000313" key="9">
    <source>
        <dbReference type="Proteomes" id="UP000248044"/>
    </source>
</evidence>
<comment type="subcellular location">
    <subcellularLocation>
        <location evidence="1">Cell membrane</location>
        <topology evidence="1">Multi-pass membrane protein</topology>
    </subcellularLocation>
</comment>
<feature type="transmembrane region" description="Helical" evidence="7">
    <location>
        <begin position="92"/>
        <end position="110"/>
    </location>
</feature>
<keyword evidence="6 7" id="KW-0472">Membrane</keyword>
<dbReference type="AlphaFoldDB" id="A0A2U9ICP9"/>
<name>A0A2U9ICP9_9CREN</name>
<dbReference type="InterPro" id="IPR005614">
    <property type="entry name" value="NrfD-like"/>
</dbReference>
<gene>
    <name evidence="8" type="ORF">DFR85_03420</name>
</gene>
<evidence type="ECO:0000256" key="6">
    <source>
        <dbReference type="ARBA" id="ARBA00023136"/>
    </source>
</evidence>
<dbReference type="OrthoDB" id="41377at2157"/>
<dbReference type="PANTHER" id="PTHR34856:SF2">
    <property type="entry name" value="PROTEIN NRFD"/>
    <property type="match status" value="1"/>
</dbReference>
<evidence type="ECO:0000313" key="8">
    <source>
        <dbReference type="EMBL" id="AWR93805.1"/>
    </source>
</evidence>
<reference evidence="8 9" key="1">
    <citation type="submission" date="2018-05" db="EMBL/GenBank/DDBJ databases">
        <title>Complete Genome Sequences of Extremely Thermoacidophilic, Metal-Mobilizing Type-Strain Members of the Archaeal Family Sulfolobaceae: Acidianus brierleyi DSM-1651T, Acidianus sulfidivorans DSM-18786T, Metallosphaera hakonensis DSM-7519T, and Metallosphaera prunae DSM-10039T.</title>
        <authorList>
            <person name="Counts J.A."/>
            <person name="Kelly R.M."/>
        </authorList>
    </citation>
    <scope>NUCLEOTIDE SEQUENCE [LARGE SCALE GENOMIC DNA]</scope>
    <source>
        <strain evidence="8 9">DSM 1651</strain>
    </source>
</reference>
<feature type="transmembrane region" description="Helical" evidence="7">
    <location>
        <begin position="130"/>
        <end position="152"/>
    </location>
</feature>
<dbReference type="RefSeq" id="WP_110269689.1">
    <property type="nucleotide sequence ID" value="NZ_CP029289.2"/>
</dbReference>
<keyword evidence="5 7" id="KW-1133">Transmembrane helix</keyword>
<organism evidence="8 9">
    <name type="scientific">Acidianus brierleyi</name>
    <dbReference type="NCBI Taxonomy" id="41673"/>
    <lineage>
        <taxon>Archaea</taxon>
        <taxon>Thermoproteota</taxon>
        <taxon>Thermoprotei</taxon>
        <taxon>Sulfolobales</taxon>
        <taxon>Sulfolobaceae</taxon>
        <taxon>Acidianus</taxon>
    </lineage>
</organism>
<evidence type="ECO:0000256" key="4">
    <source>
        <dbReference type="ARBA" id="ARBA00022692"/>
    </source>
</evidence>
<evidence type="ECO:0000256" key="2">
    <source>
        <dbReference type="ARBA" id="ARBA00008929"/>
    </source>
</evidence>
<protein>
    <submittedName>
        <fullName evidence="8">Sulfur reduction protein DsrP</fullName>
    </submittedName>
</protein>
<feature type="transmembrane region" description="Helical" evidence="7">
    <location>
        <begin position="295"/>
        <end position="313"/>
    </location>
</feature>
<dbReference type="Proteomes" id="UP000248044">
    <property type="component" value="Chromosome"/>
</dbReference>
<sequence length="465" mass="52208">MNKILITWTIIFILIGGGILLYGTSMNPMAWFNGNVTFTEPNNAPIPWGLLVIGYMFFGVIGTGVSTYNSLYELFNKNHQERNPFNKIKLRTEWLALAVLIPGWIMVFSSTYKPAAAMFIYLSFRDTSRIAWNGVLYALVGIGIIAEILALIGEKIKEENKGGPINRFLEWLSGKTQFEIPGMLKIVVDIDALIVGYAILAELILDANLGSVFGYLSTWVEEFGAFTPILFVVLSFYGGIAMISFMTILYDWIKRPTSIVMPTPVPQSTKAYGKNYIDPSDDKDSIYKVLARDGLLSVISIGFLMLWWIWLTATNQESSPWASLLITGTYAPQFWIGLVLIGILLPITLYSIAYKTESKKLLFTSAIITLIGMFVIITLVTIIPQSITWYYSVSPITASGSNWVYELRSIFNNGPLWTLLPFEISKYDMVWFTGSALLLLGVYTLGVLLLPLESDEKPKHVWIFK</sequence>
<dbReference type="KEGG" id="abri:DFR85_03420"/>
<comment type="similarity">
    <text evidence="2">Belongs to the NrfD family.</text>
</comment>
<feature type="transmembrane region" description="Helical" evidence="7">
    <location>
        <begin position="225"/>
        <end position="250"/>
    </location>
</feature>
<keyword evidence="9" id="KW-1185">Reference proteome</keyword>
<dbReference type="EMBL" id="CP029289">
    <property type="protein sequence ID" value="AWR93805.1"/>
    <property type="molecule type" value="Genomic_DNA"/>
</dbReference>
<feature type="transmembrane region" description="Helical" evidence="7">
    <location>
        <begin position="186"/>
        <end position="205"/>
    </location>
</feature>
<feature type="transmembrane region" description="Helical" evidence="7">
    <location>
        <begin position="333"/>
        <end position="354"/>
    </location>
</feature>
<dbReference type="GeneID" id="36831174"/>
<keyword evidence="4 7" id="KW-0812">Transmembrane</keyword>
<feature type="transmembrane region" description="Helical" evidence="7">
    <location>
        <begin position="429"/>
        <end position="450"/>
    </location>
</feature>
<evidence type="ECO:0000256" key="1">
    <source>
        <dbReference type="ARBA" id="ARBA00004651"/>
    </source>
</evidence>